<protein>
    <submittedName>
        <fullName evidence="2">DUF1192 domain-containing protein</fullName>
    </submittedName>
</protein>
<dbReference type="KEGG" id="acru:HHL28_03525"/>
<dbReference type="Proteomes" id="UP000501891">
    <property type="component" value="Chromosome"/>
</dbReference>
<gene>
    <name evidence="2" type="ORF">HHL28_03525</name>
</gene>
<dbReference type="AlphaFoldDB" id="A0A858RBP3"/>
<evidence type="ECO:0000313" key="3">
    <source>
        <dbReference type="Proteomes" id="UP000501891"/>
    </source>
</evidence>
<evidence type="ECO:0000256" key="1">
    <source>
        <dbReference type="SAM" id="Coils"/>
    </source>
</evidence>
<reference evidence="2" key="1">
    <citation type="submission" date="2020-04" db="EMBL/GenBank/DDBJ databases">
        <title>A desert anoxygenic phototrophic bacterium fixes CO2 using RubisCO under aerobic conditions.</title>
        <authorList>
            <person name="Tang K."/>
        </authorList>
    </citation>
    <scope>NUCLEOTIDE SEQUENCE [LARGE SCALE GENOMIC DNA]</scope>
    <source>
        <strain evidence="2">MIMtkB3</strain>
    </source>
</reference>
<keyword evidence="1" id="KW-0175">Coiled coil</keyword>
<sequence>MELDDLLPRNQKPKPRDLSALSVGELEEYIAAMEAEIARVRETIRAKRDVRGAAEAFFKR</sequence>
<evidence type="ECO:0000313" key="2">
    <source>
        <dbReference type="EMBL" id="QJE74761.1"/>
    </source>
</evidence>
<name>A0A858RBP3_9PROT</name>
<keyword evidence="3" id="KW-1185">Reference proteome</keyword>
<organism evidence="2 3">
    <name type="scientific">Aerophototrophica crusticola</name>
    <dbReference type="NCBI Taxonomy" id="1709002"/>
    <lineage>
        <taxon>Bacteria</taxon>
        <taxon>Pseudomonadati</taxon>
        <taxon>Pseudomonadota</taxon>
        <taxon>Alphaproteobacteria</taxon>
        <taxon>Rhodospirillales</taxon>
        <taxon>Rhodospirillaceae</taxon>
        <taxon>Aerophototrophica</taxon>
    </lineage>
</organism>
<dbReference type="EMBL" id="CP051775">
    <property type="protein sequence ID" value="QJE74761.1"/>
    <property type="molecule type" value="Genomic_DNA"/>
</dbReference>
<dbReference type="InterPro" id="IPR009579">
    <property type="entry name" value="DUF1192"/>
</dbReference>
<dbReference type="Pfam" id="PF06698">
    <property type="entry name" value="DUF1192"/>
    <property type="match status" value="1"/>
</dbReference>
<proteinExistence type="predicted"/>
<accession>A0A858RBP3</accession>
<feature type="coiled-coil region" evidence="1">
    <location>
        <begin position="23"/>
        <end position="50"/>
    </location>
</feature>